<dbReference type="OrthoDB" id="5172731at2"/>
<comment type="caution">
    <text evidence="2">The sequence shown here is derived from an EMBL/GenBank/DDBJ whole genome shotgun (WGS) entry which is preliminary data.</text>
</comment>
<dbReference type="Proteomes" id="UP000308760">
    <property type="component" value="Unassembled WGS sequence"/>
</dbReference>
<evidence type="ECO:0000313" key="2">
    <source>
        <dbReference type="EMBL" id="THV43452.1"/>
    </source>
</evidence>
<reference evidence="2 3" key="2">
    <citation type="submission" date="2019-05" db="EMBL/GenBank/DDBJ databases">
        <title>Glycomyces buryatensis sp. nov.</title>
        <authorList>
            <person name="Nikitina E."/>
        </authorList>
    </citation>
    <scope>NUCLEOTIDE SEQUENCE [LARGE SCALE GENOMIC DNA]</scope>
    <source>
        <strain evidence="2 3">18</strain>
    </source>
</reference>
<organism evidence="2 3">
    <name type="scientific">Glycomyces buryatensis</name>
    <dbReference type="NCBI Taxonomy" id="2570927"/>
    <lineage>
        <taxon>Bacteria</taxon>
        <taxon>Bacillati</taxon>
        <taxon>Actinomycetota</taxon>
        <taxon>Actinomycetes</taxon>
        <taxon>Glycomycetales</taxon>
        <taxon>Glycomycetaceae</taxon>
        <taxon>Glycomyces</taxon>
    </lineage>
</organism>
<name>A0A4S8QJK6_9ACTN</name>
<protein>
    <submittedName>
        <fullName evidence="2">Uncharacterized protein</fullName>
    </submittedName>
</protein>
<dbReference type="AlphaFoldDB" id="A0A4S8QJK6"/>
<sequence>MGIIMRGSEFTRRFSVSRLLLGAALGIFGFLLLGAAGKASAAWASDETPEATDLATVADPLVAEVSDTSRLAARLVPQNQQGHRATANEGAATGLVSGLTEPVGSLVTETDETVHTALRGDARTGLLDIDDESVGDSTAEVVTPLVGTLVKGTASIAETPAPVVSGVYETVATSTDQVDVLARLVTDGLGAGGETTPGSVHAGGQGQPSFTTLLADPGSTEAVAALERVSSGRPAAALECSAAADGLRETDRSGSEIAQGKPGANTEKPWSYDGPDLPDLKIIPGGATGSTAGISVDSGHSAVNVSPNTAGEQVSFARTVIEELGRPMDRAAEQSVAPD</sequence>
<dbReference type="EMBL" id="STGY01000003">
    <property type="protein sequence ID" value="THV43452.1"/>
    <property type="molecule type" value="Genomic_DNA"/>
</dbReference>
<keyword evidence="3" id="KW-1185">Reference proteome</keyword>
<evidence type="ECO:0000256" key="1">
    <source>
        <dbReference type="SAM" id="MobiDB-lite"/>
    </source>
</evidence>
<gene>
    <name evidence="2" type="ORF">FAB82_00915</name>
</gene>
<feature type="region of interest" description="Disordered" evidence="1">
    <location>
        <begin position="246"/>
        <end position="271"/>
    </location>
</feature>
<dbReference type="RefSeq" id="WP_136532661.1">
    <property type="nucleotide sequence ID" value="NZ_STGY01000003.1"/>
</dbReference>
<evidence type="ECO:0000313" key="3">
    <source>
        <dbReference type="Proteomes" id="UP000308760"/>
    </source>
</evidence>
<accession>A0A4S8QJK6</accession>
<proteinExistence type="predicted"/>
<reference evidence="3" key="1">
    <citation type="submission" date="2019-04" db="EMBL/GenBank/DDBJ databases">
        <title>Nocardioides xinjiangensis sp. nov.</title>
        <authorList>
            <person name="Liu S."/>
        </authorList>
    </citation>
    <scope>NUCLEOTIDE SEQUENCE [LARGE SCALE GENOMIC DNA]</scope>
    <source>
        <strain evidence="3">18</strain>
    </source>
</reference>